<feature type="compositionally biased region" description="Basic and acidic residues" evidence="1">
    <location>
        <begin position="61"/>
        <end position="81"/>
    </location>
</feature>
<evidence type="ECO:0000313" key="2">
    <source>
        <dbReference type="EMBL" id="KAF2206697.1"/>
    </source>
</evidence>
<dbReference type="EMBL" id="ML992714">
    <property type="protein sequence ID" value="KAF2206697.1"/>
    <property type="molecule type" value="Genomic_DNA"/>
</dbReference>
<dbReference type="AlphaFoldDB" id="A0A6A6F307"/>
<reference evidence="2" key="1">
    <citation type="journal article" date="2020" name="Stud. Mycol.">
        <title>101 Dothideomycetes genomes: a test case for predicting lifestyles and emergence of pathogens.</title>
        <authorList>
            <person name="Haridas S."/>
            <person name="Albert R."/>
            <person name="Binder M."/>
            <person name="Bloem J."/>
            <person name="Labutti K."/>
            <person name="Salamov A."/>
            <person name="Andreopoulos B."/>
            <person name="Baker S."/>
            <person name="Barry K."/>
            <person name="Bills G."/>
            <person name="Bluhm B."/>
            <person name="Cannon C."/>
            <person name="Castanera R."/>
            <person name="Culley D."/>
            <person name="Daum C."/>
            <person name="Ezra D."/>
            <person name="Gonzalez J."/>
            <person name="Henrissat B."/>
            <person name="Kuo A."/>
            <person name="Liang C."/>
            <person name="Lipzen A."/>
            <person name="Lutzoni F."/>
            <person name="Magnuson J."/>
            <person name="Mondo S."/>
            <person name="Nolan M."/>
            <person name="Ohm R."/>
            <person name="Pangilinan J."/>
            <person name="Park H.-J."/>
            <person name="Ramirez L."/>
            <person name="Alfaro M."/>
            <person name="Sun H."/>
            <person name="Tritt A."/>
            <person name="Yoshinaga Y."/>
            <person name="Zwiers L.-H."/>
            <person name="Turgeon B."/>
            <person name="Goodwin S."/>
            <person name="Spatafora J."/>
            <person name="Crous P."/>
            <person name="Grigoriev I."/>
        </authorList>
    </citation>
    <scope>NUCLEOTIDE SEQUENCE</scope>
    <source>
        <strain evidence="2">SCOH1-5</strain>
    </source>
</reference>
<evidence type="ECO:0000313" key="3">
    <source>
        <dbReference type="Proteomes" id="UP000799539"/>
    </source>
</evidence>
<feature type="region of interest" description="Disordered" evidence="1">
    <location>
        <begin position="57"/>
        <end position="81"/>
    </location>
</feature>
<sequence length="187" mass="21016">MLYSFGGYYIPTCAIGYREGSDKNICAQDYNCALHVCTGRQRGPPVRGAGYELVTAQQSAESRDLRHREDARTADTKERGDMREYTKIQREHEKESMSFETLHSTVVTSYTAHTTAQVCDAPRQVTGSPNRTGSSLARIEHRQSDTLPNAITQHADTQTASPTVGPQPPVKAWLPFTSRRRPRRFTR</sequence>
<evidence type="ECO:0000256" key="1">
    <source>
        <dbReference type="SAM" id="MobiDB-lite"/>
    </source>
</evidence>
<feature type="region of interest" description="Disordered" evidence="1">
    <location>
        <begin position="156"/>
        <end position="187"/>
    </location>
</feature>
<dbReference type="Proteomes" id="UP000799539">
    <property type="component" value="Unassembled WGS sequence"/>
</dbReference>
<proteinExistence type="predicted"/>
<organism evidence="2 3">
    <name type="scientific">Cercospora zeae-maydis SCOH1-5</name>
    <dbReference type="NCBI Taxonomy" id="717836"/>
    <lineage>
        <taxon>Eukaryota</taxon>
        <taxon>Fungi</taxon>
        <taxon>Dikarya</taxon>
        <taxon>Ascomycota</taxon>
        <taxon>Pezizomycotina</taxon>
        <taxon>Dothideomycetes</taxon>
        <taxon>Dothideomycetidae</taxon>
        <taxon>Mycosphaerellales</taxon>
        <taxon>Mycosphaerellaceae</taxon>
        <taxon>Cercospora</taxon>
    </lineage>
</organism>
<feature type="compositionally biased region" description="Basic residues" evidence="1">
    <location>
        <begin position="178"/>
        <end position="187"/>
    </location>
</feature>
<keyword evidence="3" id="KW-1185">Reference proteome</keyword>
<accession>A0A6A6F307</accession>
<protein>
    <submittedName>
        <fullName evidence="2">Uncharacterized protein</fullName>
    </submittedName>
</protein>
<gene>
    <name evidence="2" type="ORF">CERZMDRAFT_89114</name>
</gene>
<name>A0A6A6F307_9PEZI</name>